<sequence>MTSAWTTSHISGIVNQPFSKVPLITKDQARPTIPGMMLWDMWPVQMADGSIAKIAGGSIWMALSAPDHGDPAGRHFVARIRLLRRVNDRWEDLGQALPDQASPYEREWAGTALLENDIVSLFFTAAGNSDRPRGYQQ</sequence>
<dbReference type="InterPro" id="IPR023296">
    <property type="entry name" value="Glyco_hydro_beta-prop_sf"/>
</dbReference>
<reference evidence="1" key="1">
    <citation type="submission" date="2018-06" db="EMBL/GenBank/DDBJ databases">
        <authorList>
            <person name="Zhirakovskaya E."/>
        </authorList>
    </citation>
    <scope>NUCLEOTIDE SEQUENCE</scope>
</reference>
<dbReference type="EMBL" id="UOEF01000091">
    <property type="protein sequence ID" value="VAV90006.1"/>
    <property type="molecule type" value="Genomic_DNA"/>
</dbReference>
<dbReference type="GO" id="GO:0050053">
    <property type="term" value="F:levansucrase activity"/>
    <property type="evidence" value="ECO:0007669"/>
    <property type="project" value="InterPro"/>
</dbReference>
<accession>A0A3B0RMY3</accession>
<dbReference type="InterPro" id="IPR003469">
    <property type="entry name" value="Glyco_hydro_68"/>
</dbReference>
<feature type="non-terminal residue" evidence="1">
    <location>
        <position position="137"/>
    </location>
</feature>
<proteinExistence type="predicted"/>
<protein>
    <submittedName>
        <fullName evidence="1">Uncharacterized protein</fullName>
    </submittedName>
</protein>
<name>A0A3B0RMY3_9ZZZZ</name>
<gene>
    <name evidence="1" type="ORF">MNBD_ALPHA04-286</name>
</gene>
<dbReference type="GO" id="GO:0009758">
    <property type="term" value="P:carbohydrate utilization"/>
    <property type="evidence" value="ECO:0007669"/>
    <property type="project" value="InterPro"/>
</dbReference>
<evidence type="ECO:0000313" key="1">
    <source>
        <dbReference type="EMBL" id="VAV90006.1"/>
    </source>
</evidence>
<dbReference type="Gene3D" id="2.115.10.20">
    <property type="entry name" value="Glycosyl hydrolase domain, family 43"/>
    <property type="match status" value="1"/>
</dbReference>
<dbReference type="Pfam" id="PF02435">
    <property type="entry name" value="Glyco_hydro_68"/>
    <property type="match status" value="1"/>
</dbReference>
<organism evidence="1">
    <name type="scientific">hydrothermal vent metagenome</name>
    <dbReference type="NCBI Taxonomy" id="652676"/>
    <lineage>
        <taxon>unclassified sequences</taxon>
        <taxon>metagenomes</taxon>
        <taxon>ecological metagenomes</taxon>
    </lineage>
</organism>
<dbReference type="AlphaFoldDB" id="A0A3B0RMY3"/>
<dbReference type="SUPFAM" id="SSF75005">
    <property type="entry name" value="Arabinanase/levansucrase/invertase"/>
    <property type="match status" value="1"/>
</dbReference>